<gene>
    <name evidence="1" type="primary">fabH</name>
    <name evidence="1" type="ORF">rsdtw13_06560</name>
</gene>
<dbReference type="Proteomes" id="UP001058074">
    <property type="component" value="Unassembled WGS sequence"/>
</dbReference>
<evidence type="ECO:0000313" key="1">
    <source>
        <dbReference type="EMBL" id="GKX65398.1"/>
    </source>
</evidence>
<comment type="caution">
    <text evidence="1">The sequence shown here is derived from an EMBL/GenBank/DDBJ whole genome shotgun (WGS) entry which is preliminary data.</text>
</comment>
<organism evidence="1 2">
    <name type="scientific">Inconstantimicrobium mannanitabidum</name>
    <dbReference type="NCBI Taxonomy" id="1604901"/>
    <lineage>
        <taxon>Bacteria</taxon>
        <taxon>Bacillati</taxon>
        <taxon>Bacillota</taxon>
        <taxon>Clostridia</taxon>
        <taxon>Eubacteriales</taxon>
        <taxon>Clostridiaceae</taxon>
        <taxon>Inconstantimicrobium</taxon>
    </lineage>
</organism>
<evidence type="ECO:0000313" key="2">
    <source>
        <dbReference type="Proteomes" id="UP001058074"/>
    </source>
</evidence>
<sequence length="323" mass="34909">MINARIVGAGRYLPDNIVSNDDLTKFMDTSDEWIVSRTGIQGRRISEGEDTSELATKAAFKALDKAKIKSEDVDLIIVATITPDMYTPSTACIVQKNIKAHKATAFDVSAACTGFLYALSVANAMVKTGQHKIALVIGAEVLSKVMNWKDRSTAVLFGDGAGAVIIKAEEGNCGIKSIYTMSEGDKGNSLEVGAVDVVNPFVKEQLEKKYPYITMQGGEVFKFATRAMIDALNKVLKDAGEQLENIKYVVPHQANLRIISYAAKKLNINIDKFYINLNKYGNTSGASIPIALAEVSEKLEPGDKIILVGFGGGLTYGAALIEW</sequence>
<keyword evidence="2" id="KW-1185">Reference proteome</keyword>
<dbReference type="EMBL" id="BROD01000001">
    <property type="protein sequence ID" value="GKX65398.1"/>
    <property type="molecule type" value="Genomic_DNA"/>
</dbReference>
<protein>
    <submittedName>
        <fullName evidence="1">3-oxoacyl-[acyl-carrier-protein] synthase 3</fullName>
    </submittedName>
</protein>
<name>A0ACB5R8Q7_9CLOT</name>
<reference evidence="1" key="1">
    <citation type="journal article" date="2025" name="Int. J. Syst. Evol. Microbiol.">
        <title>Inconstantimicrobium mannanitabidum sp. nov., a novel member of the family Clostridiaceae isolated from anoxic soil under the treatment of reductive soil disinfestation.</title>
        <authorList>
            <person name="Ueki A."/>
            <person name="Tonouchi A."/>
            <person name="Honma S."/>
            <person name="Kaku N."/>
            <person name="Ueki K."/>
        </authorList>
    </citation>
    <scope>NUCLEOTIDE SEQUENCE</scope>
    <source>
        <strain evidence="1">TW13</strain>
    </source>
</reference>
<proteinExistence type="predicted"/>
<accession>A0ACB5R8Q7</accession>